<comment type="subcellular location">
    <subcellularLocation>
        <location evidence="1">Membrane</location>
        <topology evidence="1">Multi-pass membrane protein</topology>
    </subcellularLocation>
</comment>
<name>A0A1W1CD89_9ZZZZ</name>
<evidence type="ECO:0000313" key="7">
    <source>
        <dbReference type="EMBL" id="SFV63672.1"/>
    </source>
</evidence>
<evidence type="ECO:0000256" key="4">
    <source>
        <dbReference type="ARBA" id="ARBA00022989"/>
    </source>
</evidence>
<accession>A0A1W1CD89</accession>
<dbReference type="InterPro" id="IPR030676">
    <property type="entry name" value="CitT-rel"/>
</dbReference>
<dbReference type="Pfam" id="PF00939">
    <property type="entry name" value="Na_sulph_symp"/>
    <property type="match status" value="1"/>
</dbReference>
<feature type="transmembrane region" description="Helical" evidence="6">
    <location>
        <begin position="230"/>
        <end position="253"/>
    </location>
</feature>
<organism evidence="7">
    <name type="scientific">hydrothermal vent metagenome</name>
    <dbReference type="NCBI Taxonomy" id="652676"/>
    <lineage>
        <taxon>unclassified sequences</taxon>
        <taxon>metagenomes</taxon>
        <taxon>ecological metagenomes</taxon>
    </lineage>
</organism>
<feature type="transmembrane region" description="Helical" evidence="6">
    <location>
        <begin position="374"/>
        <end position="395"/>
    </location>
</feature>
<feature type="transmembrane region" description="Helical" evidence="6">
    <location>
        <begin position="335"/>
        <end position="354"/>
    </location>
</feature>
<feature type="transmembrane region" description="Helical" evidence="6">
    <location>
        <begin position="188"/>
        <end position="210"/>
    </location>
</feature>
<evidence type="ECO:0000256" key="6">
    <source>
        <dbReference type="SAM" id="Phobius"/>
    </source>
</evidence>
<dbReference type="GO" id="GO:0022857">
    <property type="term" value="F:transmembrane transporter activity"/>
    <property type="evidence" value="ECO:0007669"/>
    <property type="project" value="InterPro"/>
</dbReference>
<dbReference type="NCBIfam" id="TIGR00785">
    <property type="entry name" value="dass"/>
    <property type="match status" value="1"/>
</dbReference>
<evidence type="ECO:0000256" key="2">
    <source>
        <dbReference type="ARBA" id="ARBA00007349"/>
    </source>
</evidence>
<dbReference type="PANTHER" id="PTHR42826">
    <property type="entry name" value="DICARBOXYLATE TRANSPORTER 2.1, CHLOROPLASTIC"/>
    <property type="match status" value="1"/>
</dbReference>
<feature type="transmembrane region" description="Helical" evidence="6">
    <location>
        <begin position="458"/>
        <end position="483"/>
    </location>
</feature>
<keyword evidence="3 6" id="KW-0812">Transmembrane</keyword>
<evidence type="ECO:0000256" key="1">
    <source>
        <dbReference type="ARBA" id="ARBA00004141"/>
    </source>
</evidence>
<comment type="similarity">
    <text evidence="2">Belongs to the SLC13A/DASS transporter (TC 2.A.47) family. DIT1 subfamily.</text>
</comment>
<proteinExistence type="inferred from homology"/>
<reference evidence="7" key="1">
    <citation type="submission" date="2016-10" db="EMBL/GenBank/DDBJ databases">
        <authorList>
            <person name="de Groot N.N."/>
        </authorList>
    </citation>
    <scope>NUCLEOTIDE SEQUENCE</scope>
</reference>
<feature type="transmembrane region" description="Helical" evidence="6">
    <location>
        <begin position="285"/>
        <end position="304"/>
    </location>
</feature>
<feature type="transmembrane region" description="Helical" evidence="6">
    <location>
        <begin position="72"/>
        <end position="90"/>
    </location>
</feature>
<dbReference type="GO" id="GO:0016020">
    <property type="term" value="C:membrane"/>
    <property type="evidence" value="ECO:0007669"/>
    <property type="project" value="UniProtKB-SubCell"/>
</dbReference>
<sequence>MSNKIDKQHILHIIVIFFGMTLWFIPIPSGLESYIQKLPVDTNLEFTPIMAWHLFAIFITAIFAVILKAMPIFTSSILAVSTVILTGTLTAKQAFRGFSEDWILLIIVAFLIARGVIKSGLGKRVAFLIIRKFGKTSIGLSYSIIAADMFMAPAFPSNTARSGVLFPIVNALATDSGSKVADGTRKKLGSYLMMSSMAGLTISSSLWLTAMAANPAGAKMAKDFGVDITYSSWAIAASLPVLVLFALVPWVLLKVFPPEVKETPNAPEIANEALKKMGKVHKNEWIMAGVFIGMVTLWIASSFYPSLNKTAVAFLGLGILMLANIFTIKDLNGEGQALGTLVWFAILYAMSVYLNKFGFMGWIGENASFMVEGMPWAMAYVVLIISYVLIHYFFVSQTAQMLALFSVFLGVAIKAGVPAELMALMLLFATNFNAIITPQGSSANVIYIGSGYLEAGEIYRVGAIITLLNTTVFLTVGTAWILLIT</sequence>
<feature type="transmembrane region" description="Helical" evidence="6">
    <location>
        <begin position="49"/>
        <end position="67"/>
    </location>
</feature>
<dbReference type="PIRSF" id="PIRSF002457">
    <property type="entry name" value="DASS"/>
    <property type="match status" value="1"/>
</dbReference>
<feature type="transmembrane region" description="Helical" evidence="6">
    <location>
        <begin position="102"/>
        <end position="121"/>
    </location>
</feature>
<protein>
    <submittedName>
        <fullName evidence="7">2-oxoglutarate/malate translocator</fullName>
    </submittedName>
</protein>
<feature type="transmembrane region" description="Helical" evidence="6">
    <location>
        <begin position="9"/>
        <end position="29"/>
    </location>
</feature>
<dbReference type="InterPro" id="IPR001898">
    <property type="entry name" value="SLC13A/DASS"/>
</dbReference>
<feature type="transmembrane region" description="Helical" evidence="6">
    <location>
        <begin position="402"/>
        <end position="428"/>
    </location>
</feature>
<feature type="transmembrane region" description="Helical" evidence="6">
    <location>
        <begin position="310"/>
        <end position="328"/>
    </location>
</feature>
<keyword evidence="5 6" id="KW-0472">Membrane</keyword>
<dbReference type="AlphaFoldDB" id="A0A1W1CD89"/>
<keyword evidence="4 6" id="KW-1133">Transmembrane helix</keyword>
<gene>
    <name evidence="7" type="ORF">MNB_SV-9-1336</name>
</gene>
<evidence type="ECO:0000256" key="5">
    <source>
        <dbReference type="ARBA" id="ARBA00023136"/>
    </source>
</evidence>
<dbReference type="EMBL" id="FPHG01000062">
    <property type="protein sequence ID" value="SFV63672.1"/>
    <property type="molecule type" value="Genomic_DNA"/>
</dbReference>
<evidence type="ECO:0000256" key="3">
    <source>
        <dbReference type="ARBA" id="ARBA00022692"/>
    </source>
</evidence>